<feature type="repeat" description="TPR" evidence="3">
    <location>
        <begin position="618"/>
        <end position="651"/>
    </location>
</feature>
<keyword evidence="5" id="KW-1185">Reference proteome</keyword>
<dbReference type="PROSITE" id="PS50005">
    <property type="entry name" value="TPR"/>
    <property type="match status" value="1"/>
</dbReference>
<sequence length="731" mass="83971">MSNEDDRIAWLSKCISAHLLFQKQDLVKSKEILQSVDIVTTQFTRHGLQSADIQLYLYIFHLRTRLLGTRDDKTIRLGELLNNDIEFYSECYDWMVSHFKISADIPERVQTEHILWSISASSSFQKIKDYHKALLILHRALMNGINKKEETITLLNEYVKLLERHIRKREYRELISSQYETAEDYQYVPSKPEEDIILCLFHLEKLFDDQFAKNDETKGYVNKRFAELSFHIAKCGCTATLCFVNRFIFFRRIGTASIYKKLFLSLIGFECYREASLALDEYLTLSPMNMTDPFVCLLGVRLHLIINNDAKKALDLALLARKVLSDPDLEGQCHYLLGLCYGELARQTIGVEKERNRNQSLQNLSNAVELDPTNDKFLYALAFATAESRDIEKSIKLNNSSPNKWHLLILLKSCSRDFQSCLKLCDLVLKESAQEELLSVLFSKAIILSDMNKFDEALKCCHLIFGLWASVTNKVSFKDHVEILGANSLDKRKSSGSIFFDSLEKETSVSICEGSMHVKDWISCYPKSFKSFKRELERNLKTEYYTSKLHQDRQFYNLFGFGTTNSFGDYKRHRSGLSPADFLAMVWRQVSTLFIKQGLYTEALSAAKEANNLNELCPANLAILGTCYSFQGDIDKAQLYFVRALAISSSDISVLLAYAHHLSRMSKTPEIEIQLKTYLDLVLSLDPNNNEAKSLIVKAFPDQFSDSELLVFIKQEIQTPFSNWSILPPAI</sequence>
<proteinExistence type="inferred from homology"/>
<dbReference type="InterPro" id="IPR051722">
    <property type="entry name" value="Endocytosis_PI4K-reg_protein"/>
</dbReference>
<dbReference type="InterPro" id="IPR019734">
    <property type="entry name" value="TPR_rpt"/>
</dbReference>
<dbReference type="STRING" id="988480.A0A075B4S6"/>
<dbReference type="InterPro" id="IPR011990">
    <property type="entry name" value="TPR-like_helical_dom_sf"/>
</dbReference>
<evidence type="ECO:0000256" key="1">
    <source>
        <dbReference type="ARBA" id="ARBA00002550"/>
    </source>
</evidence>
<dbReference type="PANTHER" id="PTHR23083">
    <property type="entry name" value="TETRATRICOPEPTIDE REPEAT PROTEIN, TPR"/>
    <property type="match status" value="1"/>
</dbReference>
<dbReference type="PANTHER" id="PTHR23083:SF464">
    <property type="entry name" value="TETRATRICOPEPTIDE REPEAT DOMAIN 7, ISOFORM A"/>
    <property type="match status" value="1"/>
</dbReference>
<organism evidence="4 5">
    <name type="scientific">Rozella allomycis (strain CSF55)</name>
    <dbReference type="NCBI Taxonomy" id="988480"/>
    <lineage>
        <taxon>Eukaryota</taxon>
        <taxon>Fungi</taxon>
        <taxon>Fungi incertae sedis</taxon>
        <taxon>Cryptomycota</taxon>
        <taxon>Cryptomycota incertae sedis</taxon>
        <taxon>Rozella</taxon>
    </lineage>
</organism>
<dbReference type="OrthoDB" id="29013at2759"/>
<evidence type="ECO:0000313" key="4">
    <source>
        <dbReference type="EMBL" id="EPZ36449.1"/>
    </source>
</evidence>
<dbReference type="Gene3D" id="1.25.40.10">
    <property type="entry name" value="Tetratricopeptide repeat domain"/>
    <property type="match status" value="2"/>
</dbReference>
<dbReference type="AlphaFoldDB" id="A0A075B4S6"/>
<evidence type="ECO:0000256" key="3">
    <source>
        <dbReference type="PROSITE-ProRule" id="PRU00339"/>
    </source>
</evidence>
<accession>A0A075B4S6</accession>
<gene>
    <name evidence="4" type="ORF">O9G_003320</name>
</gene>
<comment type="similarity">
    <text evidence="2">Belongs to the YPP1 family.</text>
</comment>
<name>A0A075B4S6_ROZAC</name>
<evidence type="ECO:0000313" key="5">
    <source>
        <dbReference type="Proteomes" id="UP000030755"/>
    </source>
</evidence>
<protein>
    <submittedName>
        <fullName evidence="4">Uncharacterized protein</fullName>
    </submittedName>
</protein>
<dbReference type="EMBL" id="KE560559">
    <property type="protein sequence ID" value="EPZ36449.1"/>
    <property type="molecule type" value="Genomic_DNA"/>
</dbReference>
<dbReference type="SUPFAM" id="SSF48452">
    <property type="entry name" value="TPR-like"/>
    <property type="match status" value="2"/>
</dbReference>
<evidence type="ECO:0000256" key="2">
    <source>
        <dbReference type="ARBA" id="ARBA00038251"/>
    </source>
</evidence>
<keyword evidence="3" id="KW-0802">TPR repeat</keyword>
<reference evidence="4 5" key="1">
    <citation type="journal article" date="2013" name="Curr. Biol.">
        <title>Shared signatures of parasitism and phylogenomics unite Cryptomycota and microsporidia.</title>
        <authorList>
            <person name="James T.Y."/>
            <person name="Pelin A."/>
            <person name="Bonen L."/>
            <person name="Ahrendt S."/>
            <person name="Sain D."/>
            <person name="Corradi N."/>
            <person name="Stajich J.E."/>
        </authorList>
    </citation>
    <scope>NUCLEOTIDE SEQUENCE [LARGE SCALE GENOMIC DNA]</scope>
    <source>
        <strain evidence="4 5">CSF55</strain>
    </source>
</reference>
<comment type="function">
    <text evidence="1">Involved in endocytosis.</text>
</comment>
<dbReference type="SMART" id="SM00028">
    <property type="entry name" value="TPR"/>
    <property type="match status" value="4"/>
</dbReference>
<dbReference type="HOGENOM" id="CLU_379043_0_0_1"/>
<dbReference type="Proteomes" id="UP000030755">
    <property type="component" value="Unassembled WGS sequence"/>
</dbReference>